<dbReference type="EMBL" id="JACCFW010000001">
    <property type="protein sequence ID" value="NYJ73838.1"/>
    <property type="molecule type" value="Genomic_DNA"/>
</dbReference>
<dbReference type="AlphaFoldDB" id="A0A853DA55"/>
<reference evidence="5 6" key="1">
    <citation type="submission" date="2020-07" db="EMBL/GenBank/DDBJ databases">
        <title>Sequencing the genomes of 1000 actinobacteria strains.</title>
        <authorList>
            <person name="Klenk H.-P."/>
        </authorList>
    </citation>
    <scope>NUCLEOTIDE SEQUENCE [LARGE SCALE GENOMIC DNA]</scope>
    <source>
        <strain evidence="5 6">DSM 29531</strain>
    </source>
</reference>
<keyword evidence="6" id="KW-1185">Reference proteome</keyword>
<dbReference type="InterPro" id="IPR038726">
    <property type="entry name" value="PDDEXK_AddAB-type"/>
</dbReference>
<dbReference type="GO" id="GO:0004527">
    <property type="term" value="F:exonuclease activity"/>
    <property type="evidence" value="ECO:0007669"/>
    <property type="project" value="UniProtKB-KW"/>
</dbReference>
<comment type="caution">
    <text evidence="5">The sequence shown here is derived from an EMBL/GenBank/DDBJ whole genome shotgun (WGS) entry which is preliminary data.</text>
</comment>
<dbReference type="InterPro" id="IPR011335">
    <property type="entry name" value="Restrct_endonuc-II-like"/>
</dbReference>
<evidence type="ECO:0000313" key="5">
    <source>
        <dbReference type="EMBL" id="NYJ73838.1"/>
    </source>
</evidence>
<keyword evidence="5" id="KW-0378">Hydrolase</keyword>
<organism evidence="5 6">
    <name type="scientific">Allobranchiibius huperziae</name>
    <dbReference type="NCBI Taxonomy" id="1874116"/>
    <lineage>
        <taxon>Bacteria</taxon>
        <taxon>Bacillati</taxon>
        <taxon>Actinomycetota</taxon>
        <taxon>Actinomycetes</taxon>
        <taxon>Micrococcales</taxon>
        <taxon>Dermacoccaceae</taxon>
        <taxon>Allobranchiibius</taxon>
    </lineage>
</organism>
<dbReference type="GO" id="GO:0006281">
    <property type="term" value="P:DNA repair"/>
    <property type="evidence" value="ECO:0007669"/>
    <property type="project" value="UniProtKB-KW"/>
</dbReference>
<evidence type="ECO:0000256" key="2">
    <source>
        <dbReference type="ARBA" id="ARBA00022806"/>
    </source>
</evidence>
<accession>A0A853DA55</accession>
<keyword evidence="1" id="KW-0227">DNA damage</keyword>
<gene>
    <name evidence="5" type="ORF">HNR15_000801</name>
</gene>
<proteinExistence type="predicted"/>
<keyword evidence="2" id="KW-0067">ATP-binding</keyword>
<dbReference type="GO" id="GO:0004386">
    <property type="term" value="F:helicase activity"/>
    <property type="evidence" value="ECO:0007669"/>
    <property type="project" value="UniProtKB-KW"/>
</dbReference>
<dbReference type="Pfam" id="PF12705">
    <property type="entry name" value="PDDEXK_1"/>
    <property type="match status" value="1"/>
</dbReference>
<name>A0A853DA55_9MICO</name>
<evidence type="ECO:0000259" key="4">
    <source>
        <dbReference type="Pfam" id="PF12705"/>
    </source>
</evidence>
<protein>
    <submittedName>
        <fullName evidence="5">RecB family exonuclease</fullName>
    </submittedName>
</protein>
<keyword evidence="3" id="KW-0234">DNA repair</keyword>
<keyword evidence="5" id="KW-0269">Exonuclease</keyword>
<evidence type="ECO:0000313" key="6">
    <source>
        <dbReference type="Proteomes" id="UP000571817"/>
    </source>
</evidence>
<keyword evidence="2" id="KW-0347">Helicase</keyword>
<evidence type="ECO:0000256" key="1">
    <source>
        <dbReference type="ARBA" id="ARBA00022763"/>
    </source>
</evidence>
<dbReference type="Proteomes" id="UP000571817">
    <property type="component" value="Unassembled WGS sequence"/>
</dbReference>
<evidence type="ECO:0000256" key="3">
    <source>
        <dbReference type="ARBA" id="ARBA00023204"/>
    </source>
</evidence>
<dbReference type="InterPro" id="IPR011604">
    <property type="entry name" value="PDDEXK-like_dom_sf"/>
</dbReference>
<sequence length="284" mass="32014">MSGSETETQTEIPGLPARLYSASPSKLSMWLDCPRAYRMRYLDRPSPPGRAQRAHTSVGLVVHNVLRDFWDLPEHARTPDAVRELVRTSWIDVGFRDAEQSARWRARITDEVLDYLRESDRSTQPAGIERTVGLKTATLALTGRIDRLDDRDGELVVVDYKTSRRPLGRDDARTSLALAFYAQAVARLFRRACTRVELHHVPTGEVVAHEHTPESLERKAAEAESIGRDLRAADASYAELGVESPVFAPRPSALCRWCDYRQHCPEGQLMGPEQQSWAALEPQE</sequence>
<feature type="domain" description="PD-(D/E)XK endonuclease-like" evidence="4">
    <location>
        <begin position="22"/>
        <end position="265"/>
    </location>
</feature>
<keyword evidence="2" id="KW-0547">Nucleotide-binding</keyword>
<dbReference type="SUPFAM" id="SSF52980">
    <property type="entry name" value="Restriction endonuclease-like"/>
    <property type="match status" value="1"/>
</dbReference>
<keyword evidence="5" id="KW-0540">Nuclease</keyword>
<dbReference type="Gene3D" id="3.90.320.10">
    <property type="match status" value="1"/>
</dbReference>
<dbReference type="RefSeq" id="WP_179479328.1">
    <property type="nucleotide sequence ID" value="NZ_JACCFW010000001.1"/>
</dbReference>